<keyword evidence="2" id="KW-1185">Reference proteome</keyword>
<sequence>MGSDFTMSEDGIMVNAIPCCLANALNSAFKFDNTSFNAKPCTLTSSLPDSKREISSKSPIRSSAASKALSMCADSFLASLSLATSDNEEANRRAALSGCIKSWLTAAKNRDLDFDSKSERCVAATSCLLSCSNSRVRRRTLSSNVSLASFSACSASRNTVMSVKLITKPPPGIGLPCTSITRPSGRTREEVCRVPCSR</sequence>
<protein>
    <submittedName>
        <fullName evidence="1">Uncharacterized protein</fullName>
    </submittedName>
</protein>
<dbReference type="EMBL" id="DS267843">
    <property type="protein sequence ID" value="EDN56245.1"/>
    <property type="molecule type" value="Genomic_DNA"/>
</dbReference>
<evidence type="ECO:0000313" key="1">
    <source>
        <dbReference type="EMBL" id="EDN56245.1"/>
    </source>
</evidence>
<reference evidence="2" key="1">
    <citation type="submission" date="2006-10" db="EMBL/GenBank/DDBJ databases">
        <authorList>
            <person name="Heidelberg J."/>
            <person name="Sebastian Y."/>
        </authorList>
    </citation>
    <scope>NUCLEOTIDE SEQUENCE [LARGE SCALE GENOMIC DNA]</scope>
    <source>
        <strain evidence="2">EX25</strain>
    </source>
</reference>
<dbReference type="Proteomes" id="UP000242664">
    <property type="component" value="Unassembled WGS sequence"/>
</dbReference>
<name>A0ABM9WSC3_VIBAE</name>
<accession>A0ABM9WSC3</accession>
<organism evidence="1 2">
    <name type="scientific">Vibrio antiquarius (strain Ex25)</name>
    <dbReference type="NCBI Taxonomy" id="150340"/>
    <lineage>
        <taxon>Bacteria</taxon>
        <taxon>Pseudomonadati</taxon>
        <taxon>Pseudomonadota</taxon>
        <taxon>Gammaproteobacteria</taxon>
        <taxon>Vibrionales</taxon>
        <taxon>Vibrionaceae</taxon>
        <taxon>Vibrio</taxon>
        <taxon>Vibrio diabolicus subgroup</taxon>
    </lineage>
</organism>
<gene>
    <name evidence="1" type="ORF">VEx25_2071</name>
</gene>
<evidence type="ECO:0000313" key="2">
    <source>
        <dbReference type="Proteomes" id="UP000242664"/>
    </source>
</evidence>
<proteinExistence type="predicted"/>